<reference evidence="2" key="1">
    <citation type="submission" date="2012-02" db="EMBL/GenBank/DDBJ databases">
        <title>Complete sequence of chromosome of Methanomethylovorans hollandica DSM 15978.</title>
        <authorList>
            <person name="Lucas S."/>
            <person name="Copeland A."/>
            <person name="Lapidus A."/>
            <person name="Glavina del Rio T."/>
            <person name="Dalin E."/>
            <person name="Tice H."/>
            <person name="Bruce D."/>
            <person name="Goodwin L."/>
            <person name="Pitluck S."/>
            <person name="Peters L."/>
            <person name="Mikhailova N."/>
            <person name="Held B."/>
            <person name="Kyrpides N."/>
            <person name="Mavromatis K."/>
            <person name="Ivanova N."/>
            <person name="Brettin T."/>
            <person name="Detter J.C."/>
            <person name="Han C."/>
            <person name="Larimer F."/>
            <person name="Land M."/>
            <person name="Hauser L."/>
            <person name="Markowitz V."/>
            <person name="Cheng J.-F."/>
            <person name="Hugenholtz P."/>
            <person name="Woyke T."/>
            <person name="Wu D."/>
            <person name="Spring S."/>
            <person name="Schroeder M."/>
            <person name="Brambilla E."/>
            <person name="Klenk H.-P."/>
            <person name="Eisen J.A."/>
        </authorList>
    </citation>
    <scope>NUCLEOTIDE SEQUENCE [LARGE SCALE GENOMIC DNA]</scope>
    <source>
        <strain evidence="2">DSM 15978 / NBRC 107637 / DMS1</strain>
    </source>
</reference>
<dbReference type="PANTHER" id="PTHR43169:SF3">
    <property type="entry name" value="ATPASE, PP-LOOP SUPERFAMILY-RELATED"/>
    <property type="match status" value="1"/>
</dbReference>
<dbReference type="Proteomes" id="UP000010866">
    <property type="component" value="Chromosome"/>
</dbReference>
<evidence type="ECO:0000313" key="1">
    <source>
        <dbReference type="EMBL" id="AGB49689.1"/>
    </source>
</evidence>
<dbReference type="RefSeq" id="WP_015324854.1">
    <property type="nucleotide sequence ID" value="NC_019977.1"/>
</dbReference>
<dbReference type="InterPro" id="IPR014729">
    <property type="entry name" value="Rossmann-like_a/b/a_fold"/>
</dbReference>
<dbReference type="HOGENOM" id="CLU_056004_1_0_2"/>
<dbReference type="Pfam" id="PF03054">
    <property type="entry name" value="tRNA_Me_trans"/>
    <property type="match status" value="1"/>
</dbReference>
<gene>
    <name evidence="1" type="ordered locus">Metho_1484</name>
</gene>
<organism evidence="1 2">
    <name type="scientific">Methanomethylovorans hollandica (strain DSM 15978 / NBRC 107637 / DMS1)</name>
    <dbReference type="NCBI Taxonomy" id="867904"/>
    <lineage>
        <taxon>Archaea</taxon>
        <taxon>Methanobacteriati</taxon>
        <taxon>Methanobacteriota</taxon>
        <taxon>Stenosarchaea group</taxon>
        <taxon>Methanomicrobia</taxon>
        <taxon>Methanosarcinales</taxon>
        <taxon>Methanosarcinaceae</taxon>
        <taxon>Methanomethylovorans</taxon>
    </lineage>
</organism>
<dbReference type="Gene3D" id="3.40.50.620">
    <property type="entry name" value="HUPs"/>
    <property type="match status" value="1"/>
</dbReference>
<accession>L0L099</accession>
<evidence type="ECO:0000313" key="2">
    <source>
        <dbReference type="Proteomes" id="UP000010866"/>
    </source>
</evidence>
<sequence>MRCTKCVLPDTTPNISFDENGVCNYCHTYKKVKYEGEEKLKSVLNALKQKDKKYDCIIGLSGGRDSSYALLKLVKDYNMRVLAVNYYNPFTDPQAKRNIDNAVKKLGVDLISFESKNNTHEKTFEHNFKVWLKHPSPATIPMMCISCKVVFCEIIKYAKMNDIKCVVVGHNPYEDTSFKKELINISRDQDHKSTFVKILYGVLANTAKTPAYYHPKCIPTMVKGYLYGDPHALGPRLFASDIKFIDLFYYIPWDEQEVLSRIKNEIGWDYPQNLNSSWRFDCKVSHLKDLMYLNTLNMTEKDDLYAIMVREGIITREEALKRLAAENVVYLDEIKEVLNQVGLDEKFILERLNEIKSI</sequence>
<dbReference type="SUPFAM" id="SSF52402">
    <property type="entry name" value="Adenine nucleotide alpha hydrolases-like"/>
    <property type="match status" value="1"/>
</dbReference>
<dbReference type="PANTHER" id="PTHR43169">
    <property type="entry name" value="EXSB FAMILY PROTEIN"/>
    <property type="match status" value="1"/>
</dbReference>
<dbReference type="AlphaFoldDB" id="L0L099"/>
<dbReference type="GeneID" id="14407293"/>
<dbReference type="EMBL" id="CP003362">
    <property type="protein sequence ID" value="AGB49689.1"/>
    <property type="molecule type" value="Genomic_DNA"/>
</dbReference>
<dbReference type="STRING" id="867904.Metho_1484"/>
<protein>
    <submittedName>
        <fullName evidence="1">Putative ATPase of the PP-loop superfamily implicated in cell cycle control</fullName>
    </submittedName>
</protein>
<dbReference type="KEGG" id="mhz:Metho_1484"/>
<keyword evidence="2" id="KW-1185">Reference proteome</keyword>
<proteinExistence type="predicted"/>
<dbReference type="InterPro" id="IPR052188">
    <property type="entry name" value="Ni-pincer_cofactor_biosynth"/>
</dbReference>
<name>L0L099_METHD</name>